<accession>A0A1G7EQB3</accession>
<proteinExistence type="predicted"/>
<feature type="region of interest" description="Disordered" evidence="1">
    <location>
        <begin position="22"/>
        <end position="55"/>
    </location>
</feature>
<gene>
    <name evidence="2" type="ORF">SAMN04488105_1069</name>
</gene>
<reference evidence="3" key="1">
    <citation type="submission" date="2016-10" db="EMBL/GenBank/DDBJ databases">
        <authorList>
            <person name="Varghese N."/>
            <person name="Submissions S."/>
        </authorList>
    </citation>
    <scope>NUCLEOTIDE SEQUENCE [LARGE SCALE GENOMIC DNA]</scope>
    <source>
        <strain evidence="3">DSM 10146</strain>
    </source>
</reference>
<organism evidence="2 3">
    <name type="scientific">Salipiger thiooxidans</name>
    <dbReference type="NCBI Taxonomy" id="282683"/>
    <lineage>
        <taxon>Bacteria</taxon>
        <taxon>Pseudomonadati</taxon>
        <taxon>Pseudomonadota</taxon>
        <taxon>Alphaproteobacteria</taxon>
        <taxon>Rhodobacterales</taxon>
        <taxon>Roseobacteraceae</taxon>
        <taxon>Salipiger</taxon>
    </lineage>
</organism>
<evidence type="ECO:0000256" key="1">
    <source>
        <dbReference type="SAM" id="MobiDB-lite"/>
    </source>
</evidence>
<dbReference type="EMBL" id="FNAV01000006">
    <property type="protein sequence ID" value="SDE65878.1"/>
    <property type="molecule type" value="Genomic_DNA"/>
</dbReference>
<sequence>MSMAEMAAVRSEEGGMGAVWTMSDEGAGRLSPVRDGATPEGFRSAGAFGAGRGAR</sequence>
<keyword evidence="3" id="KW-1185">Reference proteome</keyword>
<dbReference type="STRING" id="282683.SAMN04488105_1069"/>
<name>A0A1G7EQB3_9RHOB</name>
<protein>
    <submittedName>
        <fullName evidence="2">Uncharacterized protein</fullName>
    </submittedName>
</protein>
<evidence type="ECO:0000313" key="2">
    <source>
        <dbReference type="EMBL" id="SDE65878.1"/>
    </source>
</evidence>
<dbReference type="AlphaFoldDB" id="A0A1G7EQB3"/>
<evidence type="ECO:0000313" key="3">
    <source>
        <dbReference type="Proteomes" id="UP000198994"/>
    </source>
</evidence>
<dbReference type="Proteomes" id="UP000198994">
    <property type="component" value="Unassembled WGS sequence"/>
</dbReference>